<dbReference type="SUPFAM" id="SSF54427">
    <property type="entry name" value="NTF2-like"/>
    <property type="match status" value="1"/>
</dbReference>
<dbReference type="InterPro" id="IPR032710">
    <property type="entry name" value="NTF2-like_dom_sf"/>
</dbReference>
<organism evidence="3 4">
    <name type="scientific">Aspergillus oryzae</name>
    <name type="common">Yellow koji mold</name>
    <dbReference type="NCBI Taxonomy" id="5062"/>
    <lineage>
        <taxon>Eukaryota</taxon>
        <taxon>Fungi</taxon>
        <taxon>Dikarya</taxon>
        <taxon>Ascomycota</taxon>
        <taxon>Pezizomycotina</taxon>
        <taxon>Eurotiomycetes</taxon>
        <taxon>Eurotiomycetidae</taxon>
        <taxon>Eurotiales</taxon>
        <taxon>Aspergillaceae</taxon>
        <taxon>Aspergillus</taxon>
        <taxon>Aspergillus subgen. Circumdati</taxon>
    </lineage>
</organism>
<comment type="caution">
    <text evidence="3">The sequence shown here is derived from an EMBL/GenBank/DDBJ whole genome shotgun (WGS) entry which is preliminary data.</text>
</comment>
<dbReference type="Pfam" id="PF12680">
    <property type="entry name" value="SnoaL_2"/>
    <property type="match status" value="1"/>
</dbReference>
<reference evidence="2" key="2">
    <citation type="submission" date="2023-04" db="EMBL/GenBank/DDBJ databases">
        <title>Aspergillus oryzae NBRC 4228.</title>
        <authorList>
            <person name="Ichikawa N."/>
            <person name="Sato H."/>
            <person name="Tonouchi N."/>
        </authorList>
    </citation>
    <scope>NUCLEOTIDE SEQUENCE</scope>
    <source>
        <strain evidence="2">NBRC 4228</strain>
    </source>
</reference>
<dbReference type="EMBL" id="MKZY01000001">
    <property type="protein sequence ID" value="OOO13984.1"/>
    <property type="molecule type" value="Genomic_DNA"/>
</dbReference>
<dbReference type="OrthoDB" id="4384987at2759"/>
<protein>
    <submittedName>
        <fullName evidence="2">Unnamed protein product</fullName>
    </submittedName>
</protein>
<dbReference type="Gene3D" id="3.10.450.50">
    <property type="match status" value="1"/>
</dbReference>
<feature type="domain" description="SnoaL-like" evidence="1">
    <location>
        <begin position="25"/>
        <end position="134"/>
    </location>
</feature>
<dbReference type="EMBL" id="BSYA01000083">
    <property type="protein sequence ID" value="GMG31306.1"/>
    <property type="molecule type" value="Genomic_DNA"/>
</dbReference>
<dbReference type="AlphaFoldDB" id="A0A1S9DY49"/>
<evidence type="ECO:0000313" key="3">
    <source>
        <dbReference type="EMBL" id="OOO13984.1"/>
    </source>
</evidence>
<dbReference type="Proteomes" id="UP001165205">
    <property type="component" value="Unassembled WGS sequence"/>
</dbReference>
<name>A0A1S9DY49_ASPOZ</name>
<dbReference type="InterPro" id="IPR037401">
    <property type="entry name" value="SnoaL-like"/>
</dbReference>
<evidence type="ECO:0000313" key="2">
    <source>
        <dbReference type="EMBL" id="GMG31306.1"/>
    </source>
</evidence>
<accession>A0A1S9DY49</accession>
<proteinExistence type="predicted"/>
<gene>
    <name evidence="2" type="ORF">Aory04_000721900</name>
    <name evidence="3" type="ORF">OAory_01025790</name>
</gene>
<evidence type="ECO:0000313" key="4">
    <source>
        <dbReference type="Proteomes" id="UP000190312"/>
    </source>
</evidence>
<sequence>MLDSPVHLYLHRPGAEQADIMDYPAYIESYNTANAERATALRFFNEDVILEDGKNKTKGREEVIKLLEAAHDGISEALHIRLWAQTGNTILAELDGHFVSREDAPGHFFYPFKKGEKVRFRFMAAYTLAGERFSHMRITYWPSPVSDE</sequence>
<reference evidence="3 4" key="1">
    <citation type="submission" date="2016-10" db="EMBL/GenBank/DDBJ databases">
        <title>Genome sequencing of Aspergillus oryzae BCC7051.</title>
        <authorList>
            <person name="Thammarongtham C."/>
            <person name="Vorapreeda T."/>
            <person name="Nookaew I."/>
            <person name="Srisuk T."/>
            <person name="Land M."/>
            <person name="Jeennor S."/>
            <person name="Laoteng K."/>
        </authorList>
    </citation>
    <scope>NUCLEOTIDE SEQUENCE [LARGE SCALE GENOMIC DNA]</scope>
    <source>
        <strain evidence="3 4">BCC7051</strain>
    </source>
</reference>
<evidence type="ECO:0000259" key="1">
    <source>
        <dbReference type="Pfam" id="PF12680"/>
    </source>
</evidence>
<dbReference type="Proteomes" id="UP000190312">
    <property type="component" value="Unassembled WGS sequence"/>
</dbReference>